<dbReference type="SUPFAM" id="SSF52833">
    <property type="entry name" value="Thioredoxin-like"/>
    <property type="match status" value="1"/>
</dbReference>
<evidence type="ECO:0000313" key="8">
    <source>
        <dbReference type="EMBL" id="OHW61439.1"/>
    </source>
</evidence>
<sequence length="192" mass="21373">MKKKIYSVVAIASISALMLSGCQAGDEESKQEVNSVDEIEQVRGDSSEKAETKIFDIGEEAPDFKLESLDGEVFRLEELRGKPVLLNFFGVNCPYCIEEMPDLNKLYQENKDSAAVLLINGGEPREAVEGIRDEHSLKMPVLMDMGFVSRDYMVQYVPYTVIIDSEGIINAVKVGPMSYDEMQTQLDMASGK</sequence>
<dbReference type="STRING" id="39480.EUAN_21820"/>
<keyword evidence="2" id="KW-0201">Cytochrome c-type biogenesis</keyword>
<dbReference type="CDD" id="cd02966">
    <property type="entry name" value="TlpA_like_family"/>
    <property type="match status" value="1"/>
</dbReference>
<dbReference type="GO" id="GO:0030313">
    <property type="term" value="C:cell envelope"/>
    <property type="evidence" value="ECO:0007669"/>
    <property type="project" value="UniProtKB-SubCell"/>
</dbReference>
<dbReference type="GO" id="GO:0016491">
    <property type="term" value="F:oxidoreductase activity"/>
    <property type="evidence" value="ECO:0007669"/>
    <property type="project" value="InterPro"/>
</dbReference>
<evidence type="ECO:0000259" key="7">
    <source>
        <dbReference type="PROSITE" id="PS51352"/>
    </source>
</evidence>
<dbReference type="Proteomes" id="UP000180254">
    <property type="component" value="Unassembled WGS sequence"/>
</dbReference>
<feature type="signal peptide" evidence="6">
    <location>
        <begin position="1"/>
        <end position="24"/>
    </location>
</feature>
<keyword evidence="6" id="KW-0732">Signal</keyword>
<keyword evidence="3" id="KW-0812">Transmembrane</keyword>
<evidence type="ECO:0000256" key="3">
    <source>
        <dbReference type="ARBA" id="ARBA00022968"/>
    </source>
</evidence>
<dbReference type="GO" id="GO:0017004">
    <property type="term" value="P:cytochrome complex assembly"/>
    <property type="evidence" value="ECO:0007669"/>
    <property type="project" value="UniProtKB-KW"/>
</dbReference>
<dbReference type="Pfam" id="PF00578">
    <property type="entry name" value="AhpC-TSA"/>
    <property type="match status" value="1"/>
</dbReference>
<dbReference type="PANTHER" id="PTHR42852">
    <property type="entry name" value="THIOL:DISULFIDE INTERCHANGE PROTEIN DSBE"/>
    <property type="match status" value="1"/>
</dbReference>
<dbReference type="PANTHER" id="PTHR42852:SF6">
    <property type="entry name" value="THIOL:DISULFIDE INTERCHANGE PROTEIN DSBE"/>
    <property type="match status" value="1"/>
</dbReference>
<feature type="domain" description="Thioredoxin" evidence="7">
    <location>
        <begin position="55"/>
        <end position="191"/>
    </location>
</feature>
<reference evidence="8 9" key="1">
    <citation type="submission" date="2016-09" db="EMBL/GenBank/DDBJ databases">
        <title>Genome sequence of Eubacterium angustum.</title>
        <authorList>
            <person name="Poehlein A."/>
            <person name="Daniel R."/>
        </authorList>
    </citation>
    <scope>NUCLEOTIDE SEQUENCE [LARGE SCALE GENOMIC DNA]</scope>
    <source>
        <strain evidence="8 9">DSM 1989</strain>
    </source>
</reference>
<evidence type="ECO:0000256" key="2">
    <source>
        <dbReference type="ARBA" id="ARBA00022748"/>
    </source>
</evidence>
<dbReference type="InterPro" id="IPR000866">
    <property type="entry name" value="AhpC/TSA"/>
</dbReference>
<evidence type="ECO:0000256" key="4">
    <source>
        <dbReference type="ARBA" id="ARBA00023157"/>
    </source>
</evidence>
<gene>
    <name evidence="8" type="primary">resA</name>
    <name evidence="8" type="ORF">EUAN_21820</name>
</gene>
<dbReference type="InterPro" id="IPR050553">
    <property type="entry name" value="Thioredoxin_ResA/DsbE_sf"/>
</dbReference>
<keyword evidence="5" id="KW-0676">Redox-active center</keyword>
<dbReference type="GO" id="GO:0016209">
    <property type="term" value="F:antioxidant activity"/>
    <property type="evidence" value="ECO:0007669"/>
    <property type="project" value="InterPro"/>
</dbReference>
<dbReference type="InterPro" id="IPR013766">
    <property type="entry name" value="Thioredoxin_domain"/>
</dbReference>
<evidence type="ECO:0000313" key="9">
    <source>
        <dbReference type="Proteomes" id="UP000180254"/>
    </source>
</evidence>
<keyword evidence="3" id="KW-0735">Signal-anchor</keyword>
<proteinExistence type="predicted"/>
<comment type="subcellular location">
    <subcellularLocation>
        <location evidence="1">Cell envelope</location>
    </subcellularLocation>
</comment>
<dbReference type="PROSITE" id="PS51352">
    <property type="entry name" value="THIOREDOXIN_2"/>
    <property type="match status" value="1"/>
</dbReference>
<dbReference type="EMBL" id="MKIE01000013">
    <property type="protein sequence ID" value="OHW61439.1"/>
    <property type="molecule type" value="Genomic_DNA"/>
</dbReference>
<feature type="chain" id="PRO_5010386420" evidence="6">
    <location>
        <begin position="25"/>
        <end position="192"/>
    </location>
</feature>
<dbReference type="PROSITE" id="PS51257">
    <property type="entry name" value="PROKAR_LIPOPROTEIN"/>
    <property type="match status" value="1"/>
</dbReference>
<dbReference type="AlphaFoldDB" id="A0A1S1V6X1"/>
<dbReference type="Gene3D" id="3.40.30.10">
    <property type="entry name" value="Glutaredoxin"/>
    <property type="match status" value="1"/>
</dbReference>
<comment type="caution">
    <text evidence="8">The sequence shown here is derived from an EMBL/GenBank/DDBJ whole genome shotgun (WGS) entry which is preliminary data.</text>
</comment>
<dbReference type="RefSeq" id="WP_071064386.1">
    <property type="nucleotide sequence ID" value="NZ_MKIE01000013.1"/>
</dbReference>
<keyword evidence="9" id="KW-1185">Reference proteome</keyword>
<accession>A0A1S1V6X1</accession>
<protein>
    <submittedName>
        <fullName evidence="8">Thiol-disulfide oxidoreductase ResA</fullName>
    </submittedName>
</protein>
<name>A0A1S1V6X1_9FIRM</name>
<evidence type="ECO:0000256" key="6">
    <source>
        <dbReference type="SAM" id="SignalP"/>
    </source>
</evidence>
<evidence type="ECO:0000256" key="1">
    <source>
        <dbReference type="ARBA" id="ARBA00004196"/>
    </source>
</evidence>
<dbReference type="OrthoDB" id="9809733at2"/>
<keyword evidence="4" id="KW-1015">Disulfide bond</keyword>
<dbReference type="InterPro" id="IPR036249">
    <property type="entry name" value="Thioredoxin-like_sf"/>
</dbReference>
<evidence type="ECO:0000256" key="5">
    <source>
        <dbReference type="ARBA" id="ARBA00023284"/>
    </source>
</evidence>
<organism evidence="8 9">
    <name type="scientific">Andreesenia angusta</name>
    <dbReference type="NCBI Taxonomy" id="39480"/>
    <lineage>
        <taxon>Bacteria</taxon>
        <taxon>Bacillati</taxon>
        <taxon>Bacillota</taxon>
        <taxon>Tissierellia</taxon>
        <taxon>Tissierellales</taxon>
        <taxon>Gottschalkiaceae</taxon>
        <taxon>Andreesenia</taxon>
    </lineage>
</organism>